<evidence type="ECO:0000313" key="2">
    <source>
        <dbReference type="Proteomes" id="UP000657918"/>
    </source>
</evidence>
<gene>
    <name evidence="1" type="ORF">SADUNF_Sadunf11G0109800</name>
</gene>
<keyword evidence="2" id="KW-1185">Reference proteome</keyword>
<sequence>MKTPVVLLGIECVLANDNTLAFLFSVAEQKRSLRSTHYQERIILPLLCVTASLGCGTGGNSSPYFSYISLRILVSSAEYVPDVQCSTESTQTKVPHLNHSTAIFTNSWQNFLIAAMVDIILQFKQISCSLILEDAEIFLKEL</sequence>
<accession>A0A835JNN5</accession>
<dbReference type="EMBL" id="JADGMS010000011">
    <property type="protein sequence ID" value="KAF9673062.1"/>
    <property type="molecule type" value="Genomic_DNA"/>
</dbReference>
<proteinExistence type="predicted"/>
<dbReference type="AlphaFoldDB" id="A0A835JNN5"/>
<name>A0A835JNN5_9ROSI</name>
<evidence type="ECO:0000313" key="1">
    <source>
        <dbReference type="EMBL" id="KAF9673062.1"/>
    </source>
</evidence>
<organism evidence="1 2">
    <name type="scientific">Salix dunnii</name>
    <dbReference type="NCBI Taxonomy" id="1413687"/>
    <lineage>
        <taxon>Eukaryota</taxon>
        <taxon>Viridiplantae</taxon>
        <taxon>Streptophyta</taxon>
        <taxon>Embryophyta</taxon>
        <taxon>Tracheophyta</taxon>
        <taxon>Spermatophyta</taxon>
        <taxon>Magnoliopsida</taxon>
        <taxon>eudicotyledons</taxon>
        <taxon>Gunneridae</taxon>
        <taxon>Pentapetalae</taxon>
        <taxon>rosids</taxon>
        <taxon>fabids</taxon>
        <taxon>Malpighiales</taxon>
        <taxon>Salicaceae</taxon>
        <taxon>Saliceae</taxon>
        <taxon>Salix</taxon>
    </lineage>
</organism>
<comment type="caution">
    <text evidence="1">The sequence shown here is derived from an EMBL/GenBank/DDBJ whole genome shotgun (WGS) entry which is preliminary data.</text>
</comment>
<protein>
    <submittedName>
        <fullName evidence="1">Uncharacterized protein</fullName>
    </submittedName>
</protein>
<reference evidence="1 2" key="1">
    <citation type="submission" date="2020-10" db="EMBL/GenBank/DDBJ databases">
        <title>Plant Genome Project.</title>
        <authorList>
            <person name="Zhang R.-G."/>
        </authorList>
    </citation>
    <scope>NUCLEOTIDE SEQUENCE [LARGE SCALE GENOMIC DNA]</scope>
    <source>
        <strain evidence="1">FAFU-HL-1</strain>
        <tissue evidence="1">Leaf</tissue>
    </source>
</reference>
<dbReference type="Proteomes" id="UP000657918">
    <property type="component" value="Chromosome 11"/>
</dbReference>